<organism evidence="17 18">
    <name type="scientific">Candidatus Thiomargarita nelsonii</name>
    <dbReference type="NCBI Taxonomy" id="1003181"/>
    <lineage>
        <taxon>Bacteria</taxon>
        <taxon>Pseudomonadati</taxon>
        <taxon>Pseudomonadota</taxon>
        <taxon>Gammaproteobacteria</taxon>
        <taxon>Thiotrichales</taxon>
        <taxon>Thiotrichaceae</taxon>
        <taxon>Thiomargarita</taxon>
    </lineage>
</organism>
<dbReference type="GO" id="GO:0004672">
    <property type="term" value="F:protein kinase activity"/>
    <property type="evidence" value="ECO:0007669"/>
    <property type="project" value="UniProtKB-ARBA"/>
</dbReference>
<evidence type="ECO:0000256" key="9">
    <source>
        <dbReference type="ARBA" id="ARBA00023136"/>
    </source>
</evidence>
<comment type="subcellular location">
    <subcellularLocation>
        <location evidence="1">Cell membrane</location>
        <topology evidence="1">Multi-pass membrane protein</topology>
    </subcellularLocation>
</comment>
<dbReference type="Pfam" id="PF02518">
    <property type="entry name" value="HATPase_c"/>
    <property type="match status" value="2"/>
</dbReference>
<feature type="coiled-coil region" evidence="12">
    <location>
        <begin position="1"/>
        <end position="35"/>
    </location>
</feature>
<feature type="domain" description="PAC" evidence="15">
    <location>
        <begin position="100"/>
        <end position="152"/>
    </location>
</feature>
<evidence type="ECO:0000256" key="12">
    <source>
        <dbReference type="SAM" id="Coils"/>
    </source>
</evidence>
<dbReference type="GO" id="GO:0005524">
    <property type="term" value="F:ATP binding"/>
    <property type="evidence" value="ECO:0007669"/>
    <property type="project" value="UniProtKB-KW"/>
</dbReference>
<dbReference type="GO" id="GO:0005886">
    <property type="term" value="C:plasma membrane"/>
    <property type="evidence" value="ECO:0007669"/>
    <property type="project" value="UniProtKB-SubCell"/>
</dbReference>
<evidence type="ECO:0000256" key="3">
    <source>
        <dbReference type="ARBA" id="ARBA00022553"/>
    </source>
</evidence>
<dbReference type="EMBL" id="JSZA02000125">
    <property type="protein sequence ID" value="KHD05560.1"/>
    <property type="molecule type" value="Genomic_DNA"/>
</dbReference>
<dbReference type="CDD" id="cd17546">
    <property type="entry name" value="REC_hyHK_CKI1_RcsC-like"/>
    <property type="match status" value="1"/>
</dbReference>
<dbReference type="PROSITE" id="PS50109">
    <property type="entry name" value="HIS_KIN"/>
    <property type="match status" value="1"/>
</dbReference>
<evidence type="ECO:0000256" key="2">
    <source>
        <dbReference type="ARBA" id="ARBA00022475"/>
    </source>
</evidence>
<evidence type="ECO:0000313" key="18">
    <source>
        <dbReference type="Proteomes" id="UP000030428"/>
    </source>
</evidence>
<evidence type="ECO:0000256" key="6">
    <source>
        <dbReference type="ARBA" id="ARBA00022840"/>
    </source>
</evidence>
<dbReference type="PANTHER" id="PTHR45339:SF1">
    <property type="entry name" value="HYBRID SIGNAL TRANSDUCTION HISTIDINE KINASE J"/>
    <property type="match status" value="1"/>
</dbReference>
<dbReference type="Gene3D" id="3.40.50.2300">
    <property type="match status" value="1"/>
</dbReference>
<dbReference type="NCBIfam" id="TIGR00229">
    <property type="entry name" value="sensory_box"/>
    <property type="match status" value="1"/>
</dbReference>
<dbReference type="InterPro" id="IPR000014">
    <property type="entry name" value="PAS"/>
</dbReference>
<feature type="modified residue" description="4-aspartylphosphate" evidence="11">
    <location>
        <position position="436"/>
    </location>
</feature>
<dbReference type="PROSITE" id="PS50113">
    <property type="entry name" value="PAC"/>
    <property type="match status" value="1"/>
</dbReference>
<feature type="modified residue" description="Phosphohistidine" evidence="10">
    <location>
        <position position="576"/>
    </location>
</feature>
<dbReference type="SMART" id="SM00448">
    <property type="entry name" value="REC"/>
    <property type="match status" value="1"/>
</dbReference>
<dbReference type="Gene3D" id="3.30.450.20">
    <property type="entry name" value="PAS domain"/>
    <property type="match status" value="1"/>
</dbReference>
<dbReference type="Pfam" id="PF01627">
    <property type="entry name" value="Hpt"/>
    <property type="match status" value="1"/>
</dbReference>
<dbReference type="Proteomes" id="UP000030428">
    <property type="component" value="Unassembled WGS sequence"/>
</dbReference>
<comment type="caution">
    <text evidence="17">The sequence shown here is derived from an EMBL/GenBank/DDBJ whole genome shotgun (WGS) entry which is preliminary data.</text>
</comment>
<feature type="domain" description="Histidine kinase" evidence="13">
    <location>
        <begin position="122"/>
        <end position="367"/>
    </location>
</feature>
<protein>
    <recommendedName>
        <fullName evidence="19">Histidine kinase</fullName>
    </recommendedName>
</protein>
<keyword evidence="6" id="KW-0067">ATP-binding</keyword>
<dbReference type="InterPro" id="IPR001789">
    <property type="entry name" value="Sig_transdc_resp-reg_receiver"/>
</dbReference>
<dbReference type="Gene3D" id="3.30.565.10">
    <property type="entry name" value="Histidine kinase-like ATPase, C-terminal domain"/>
    <property type="match status" value="1"/>
</dbReference>
<keyword evidence="5" id="KW-0547">Nucleotide-binding</keyword>
<dbReference type="InterPro" id="IPR011006">
    <property type="entry name" value="CheY-like_superfamily"/>
</dbReference>
<dbReference type="AlphaFoldDB" id="A0A0A6P3W0"/>
<dbReference type="PANTHER" id="PTHR45339">
    <property type="entry name" value="HYBRID SIGNAL TRANSDUCTION HISTIDINE KINASE J"/>
    <property type="match status" value="1"/>
</dbReference>
<evidence type="ECO:0000256" key="10">
    <source>
        <dbReference type="PROSITE-ProRule" id="PRU00110"/>
    </source>
</evidence>
<dbReference type="SUPFAM" id="SSF52172">
    <property type="entry name" value="CheY-like"/>
    <property type="match status" value="1"/>
</dbReference>
<evidence type="ECO:0008006" key="19">
    <source>
        <dbReference type="Google" id="ProtNLM"/>
    </source>
</evidence>
<sequence length="723" mass="81413">MTHKNSTIHNLQKQLERQNAQLQQEITERVRVEKALRESQSQLNSILSSMVDYVFVFNSEAQFIFHHTPSIEGLYVSPDIMPSHVNKLFIKAFEKNKKGEMAEYEYWIEIGGEIKWFSVKLSPMFSETQFTGAVAVVREISERKQSENELTRIHSSSQYLLKIIEDILDFSKIEADKLSLESIHFSLDEVLELLSLKIQEKGLAFHLSIDRDVPRYLVGDPSRLGQILINLTCNAIKFTQTGDIRISVEKLKTEPLKLHFAVTDTGISQEVMPYLFDAGTRADSTRQIGGTGLNAISWRATIKDCPYEKSRFVGAIPCGCPLNLMALGTGLGLAICKRLTKMMGGEIWVESGKGSTFHFTATFGIQNVQPDKSLAPKKATTHIKGARILLVEDEPMNQEVARELLRNEDLVVTIAKHGKEAVARVAAENFDAVLMDIQMPEMDGYQATRQIRKKSNDLPIIAMTASATRSDREKCLAAGMNDYLTKPIDIPQLSLTLAKWINKPREIIAPHSSRRENDIDKLPGIDIQSALKLCGGNQELFNNLLIKFNKYYQNAAVRLHELLKQRNLERAQQLVHKLNGAAGNLSAHQLQKAARELEKALRQQNLDDINILLEKCENALSQLLETIKTLIEPKQALPETEDTTTTPLNLSAILPLLRELEQLIKNYRVNAKKVLKSLQAELKGAKFATELKQLEDCLDRYDFKSAQVPLNAIVHGIEIIVQS</sequence>
<evidence type="ECO:0000259" key="14">
    <source>
        <dbReference type="PROSITE" id="PS50110"/>
    </source>
</evidence>
<dbReference type="SUPFAM" id="SSF55785">
    <property type="entry name" value="PYP-like sensor domain (PAS domain)"/>
    <property type="match status" value="1"/>
</dbReference>
<keyword evidence="12" id="KW-0175">Coiled coil</keyword>
<proteinExistence type="predicted"/>
<keyword evidence="18" id="KW-1185">Reference proteome</keyword>
<dbReference type="GO" id="GO:0000160">
    <property type="term" value="P:phosphorelay signal transduction system"/>
    <property type="evidence" value="ECO:0007669"/>
    <property type="project" value="UniProtKB-KW"/>
</dbReference>
<name>A0A0A6P3W0_9GAMM</name>
<evidence type="ECO:0000259" key="16">
    <source>
        <dbReference type="PROSITE" id="PS50894"/>
    </source>
</evidence>
<dbReference type="SUPFAM" id="SSF55874">
    <property type="entry name" value="ATPase domain of HSP90 chaperone/DNA topoisomerase II/histidine kinase"/>
    <property type="match status" value="1"/>
</dbReference>
<evidence type="ECO:0000259" key="15">
    <source>
        <dbReference type="PROSITE" id="PS50113"/>
    </source>
</evidence>
<evidence type="ECO:0000313" key="17">
    <source>
        <dbReference type="EMBL" id="KHD05560.1"/>
    </source>
</evidence>
<evidence type="ECO:0000256" key="5">
    <source>
        <dbReference type="ARBA" id="ARBA00022741"/>
    </source>
</evidence>
<dbReference type="InterPro" id="IPR036641">
    <property type="entry name" value="HPT_dom_sf"/>
</dbReference>
<evidence type="ECO:0000259" key="13">
    <source>
        <dbReference type="PROSITE" id="PS50109"/>
    </source>
</evidence>
<dbReference type="InterPro" id="IPR035965">
    <property type="entry name" value="PAS-like_dom_sf"/>
</dbReference>
<dbReference type="InterPro" id="IPR005467">
    <property type="entry name" value="His_kinase_dom"/>
</dbReference>
<keyword evidence="2" id="KW-1003">Cell membrane</keyword>
<reference evidence="17 18" key="1">
    <citation type="journal article" date="2016" name="Front. Microbiol.">
        <title>Single-Cell (Meta-)Genomics of a Dimorphic Candidatus Thiomargarita nelsonii Reveals Genomic Plasticity.</title>
        <authorList>
            <person name="Flood B.E."/>
            <person name="Fliss P."/>
            <person name="Jones D.S."/>
            <person name="Dick G.J."/>
            <person name="Jain S."/>
            <person name="Kaster A.K."/>
            <person name="Winkel M."/>
            <person name="Mussmann M."/>
            <person name="Bailey J."/>
        </authorList>
    </citation>
    <scope>NUCLEOTIDE SEQUENCE [LARGE SCALE GENOMIC DNA]</scope>
    <source>
        <strain evidence="17">Hydrate Ridge</strain>
    </source>
</reference>
<gene>
    <name evidence="17" type="ORF">PN36_24260</name>
</gene>
<evidence type="ECO:0000256" key="11">
    <source>
        <dbReference type="PROSITE-ProRule" id="PRU00169"/>
    </source>
</evidence>
<feature type="domain" description="Response regulatory" evidence="14">
    <location>
        <begin position="387"/>
        <end position="501"/>
    </location>
</feature>
<dbReference type="Gene3D" id="1.20.120.160">
    <property type="entry name" value="HPT domain"/>
    <property type="match status" value="1"/>
</dbReference>
<dbReference type="Pfam" id="PF00072">
    <property type="entry name" value="Response_reg"/>
    <property type="match status" value="1"/>
</dbReference>
<accession>A0A0A6P3W0</accession>
<dbReference type="CDD" id="cd00088">
    <property type="entry name" value="HPT"/>
    <property type="match status" value="1"/>
</dbReference>
<keyword evidence="7" id="KW-1133">Transmembrane helix</keyword>
<dbReference type="InterPro" id="IPR003594">
    <property type="entry name" value="HATPase_dom"/>
</dbReference>
<dbReference type="SUPFAM" id="SSF47226">
    <property type="entry name" value="Histidine-containing phosphotransfer domain, HPT domain"/>
    <property type="match status" value="1"/>
</dbReference>
<feature type="coiled-coil region" evidence="12">
    <location>
        <begin position="587"/>
        <end position="626"/>
    </location>
</feature>
<evidence type="ECO:0000256" key="4">
    <source>
        <dbReference type="ARBA" id="ARBA00022692"/>
    </source>
</evidence>
<keyword evidence="3 11" id="KW-0597">Phosphoprotein</keyword>
<dbReference type="PROSITE" id="PS50894">
    <property type="entry name" value="HPT"/>
    <property type="match status" value="1"/>
</dbReference>
<dbReference type="InterPro" id="IPR008207">
    <property type="entry name" value="Sig_transdc_His_kin_Hpt_dom"/>
</dbReference>
<dbReference type="InterPro" id="IPR036890">
    <property type="entry name" value="HATPase_C_sf"/>
</dbReference>
<dbReference type="PROSITE" id="PS50110">
    <property type="entry name" value="RESPONSE_REGULATORY"/>
    <property type="match status" value="1"/>
</dbReference>
<evidence type="ECO:0000256" key="7">
    <source>
        <dbReference type="ARBA" id="ARBA00022989"/>
    </source>
</evidence>
<keyword evidence="8" id="KW-0902">Two-component regulatory system</keyword>
<evidence type="ECO:0000256" key="1">
    <source>
        <dbReference type="ARBA" id="ARBA00004651"/>
    </source>
</evidence>
<keyword evidence="9" id="KW-0472">Membrane</keyword>
<feature type="domain" description="HPt" evidence="16">
    <location>
        <begin position="537"/>
        <end position="637"/>
    </location>
</feature>
<keyword evidence="4" id="KW-0812">Transmembrane</keyword>
<dbReference type="SMART" id="SM00387">
    <property type="entry name" value="HATPase_c"/>
    <property type="match status" value="1"/>
</dbReference>
<dbReference type="InterPro" id="IPR000700">
    <property type="entry name" value="PAS-assoc_C"/>
</dbReference>
<evidence type="ECO:0000256" key="8">
    <source>
        <dbReference type="ARBA" id="ARBA00023012"/>
    </source>
</evidence>